<evidence type="ECO:0000256" key="1">
    <source>
        <dbReference type="SAM" id="Phobius"/>
    </source>
</evidence>
<sequence length="436" mass="48007">MRHLNFIAVDVSESSIKVLQLNDDNSIKAYGNAPLEKGVVEKGRIIDVETFSTVLNEVLKNTKPNVLADENSLHRAFLCLPEAKLFSHHCVVPETVKQNEIEAYLYAEAGKIIPFELGALYSNHHVAEEKGVRNATFVGVEKSVLDNYVKAFVHANVRPAFVGGELFALGSALLPNPIADEDCIVIDIGVRSATIGMFGTDTVPNDSILFPYGGEYFTNFLAERLNVNKEEAETLKRVNGVNPAYEDTGVPAILRECLSVITDKINEAKIYFEAKSGSPVKHIIIAGGSALLPYIESFITEKTGIEATIANPLFKIKEHDVLQKDATPNVLFANVVGLALAASNPEFRHINLLTQYDQDEEVVSTDSLAISDIRSLADVASVAHNFLRRVKAAYVLCLQYLKMTVSKIRVKFKLILTIVVFLAAAVFLIWVLKTYL</sequence>
<accession>A0A1F6FH94</accession>
<dbReference type="InterPro" id="IPR005883">
    <property type="entry name" value="PilM"/>
</dbReference>
<keyword evidence="1" id="KW-0812">Transmembrane</keyword>
<dbReference type="EMBL" id="MFMM01000001">
    <property type="protein sequence ID" value="OGG85228.1"/>
    <property type="molecule type" value="Genomic_DNA"/>
</dbReference>
<keyword evidence="1" id="KW-0472">Membrane</keyword>
<dbReference type="Pfam" id="PF11104">
    <property type="entry name" value="PilM_2"/>
    <property type="match status" value="1"/>
</dbReference>
<keyword evidence="1" id="KW-1133">Transmembrane helix</keyword>
<evidence type="ECO:0000313" key="2">
    <source>
        <dbReference type="EMBL" id="OGG85228.1"/>
    </source>
</evidence>
<dbReference type="AlphaFoldDB" id="A0A1F6FH94"/>
<gene>
    <name evidence="2" type="ORF">A3G90_04190</name>
</gene>
<dbReference type="Gene3D" id="3.30.1490.300">
    <property type="match status" value="1"/>
</dbReference>
<reference evidence="2 3" key="1">
    <citation type="journal article" date="2016" name="Nat. Commun.">
        <title>Thousands of microbial genomes shed light on interconnected biogeochemical processes in an aquifer system.</title>
        <authorList>
            <person name="Anantharaman K."/>
            <person name="Brown C.T."/>
            <person name="Hug L.A."/>
            <person name="Sharon I."/>
            <person name="Castelle C.J."/>
            <person name="Probst A.J."/>
            <person name="Thomas B.C."/>
            <person name="Singh A."/>
            <person name="Wilkins M.J."/>
            <person name="Karaoz U."/>
            <person name="Brodie E.L."/>
            <person name="Williams K.H."/>
            <person name="Hubbard S.S."/>
            <person name="Banfield J.F."/>
        </authorList>
    </citation>
    <scope>NUCLEOTIDE SEQUENCE [LARGE SCALE GENOMIC DNA]</scope>
</reference>
<dbReference type="SUPFAM" id="SSF53067">
    <property type="entry name" value="Actin-like ATPase domain"/>
    <property type="match status" value="1"/>
</dbReference>
<name>A0A1F6FH94_9BACT</name>
<dbReference type="InterPro" id="IPR043129">
    <property type="entry name" value="ATPase_NBD"/>
</dbReference>
<evidence type="ECO:0000313" key="3">
    <source>
        <dbReference type="Proteomes" id="UP000177325"/>
    </source>
</evidence>
<dbReference type="CDD" id="cd24049">
    <property type="entry name" value="ASKHA_NBD_PilM"/>
    <property type="match status" value="1"/>
</dbReference>
<dbReference type="Gene3D" id="3.30.420.40">
    <property type="match status" value="2"/>
</dbReference>
<comment type="caution">
    <text evidence="2">The sequence shown here is derived from an EMBL/GenBank/DDBJ whole genome shotgun (WGS) entry which is preliminary data.</text>
</comment>
<dbReference type="STRING" id="1798525.A3G90_04190"/>
<dbReference type="PANTHER" id="PTHR32432:SF3">
    <property type="entry name" value="ETHANOLAMINE UTILIZATION PROTEIN EUTJ"/>
    <property type="match status" value="1"/>
</dbReference>
<proteinExistence type="predicted"/>
<feature type="transmembrane region" description="Helical" evidence="1">
    <location>
        <begin position="412"/>
        <end position="432"/>
    </location>
</feature>
<dbReference type="Proteomes" id="UP000177325">
    <property type="component" value="Unassembled WGS sequence"/>
</dbReference>
<evidence type="ECO:0008006" key="4">
    <source>
        <dbReference type="Google" id="ProtNLM"/>
    </source>
</evidence>
<dbReference type="InterPro" id="IPR050696">
    <property type="entry name" value="FtsA/MreB"/>
</dbReference>
<dbReference type="PANTHER" id="PTHR32432">
    <property type="entry name" value="CELL DIVISION PROTEIN FTSA-RELATED"/>
    <property type="match status" value="1"/>
</dbReference>
<organism evidence="2 3">
    <name type="scientific">Candidatus Kaiserbacteria bacterium RIFCSPLOWO2_12_FULL_45_26</name>
    <dbReference type="NCBI Taxonomy" id="1798525"/>
    <lineage>
        <taxon>Bacteria</taxon>
        <taxon>Candidatus Kaiseribacteriota</taxon>
    </lineage>
</organism>
<protein>
    <recommendedName>
        <fullName evidence="4">SHS2 domain-containing protein</fullName>
    </recommendedName>
</protein>